<dbReference type="Proteomes" id="UP000198992">
    <property type="component" value="Unassembled WGS sequence"/>
</dbReference>
<evidence type="ECO:0000256" key="2">
    <source>
        <dbReference type="SAM" id="SignalP"/>
    </source>
</evidence>
<feature type="signal peptide" evidence="2">
    <location>
        <begin position="1"/>
        <end position="24"/>
    </location>
</feature>
<gene>
    <name evidence="3" type="ORF">SAMN05444164_3833</name>
</gene>
<evidence type="ECO:0000256" key="1">
    <source>
        <dbReference type="SAM" id="Phobius"/>
    </source>
</evidence>
<dbReference type="AlphaFoldDB" id="A0A1H4Y8F5"/>
<keyword evidence="1" id="KW-1133">Transmembrane helix</keyword>
<name>A0A1H4Y8F5_9BRAD</name>
<sequence>MRQRRYTKLSGRSFPPGSPAGSLAAITSAATFGATEAAIGWWMSRFPAEGSAMVQGGLALGLYGLRRGRRRAHSQLARHGRCAIRQGLEDARTKWFLSRSYSFRGTKPLGASRVLSSSGFCTTRPGAIVSAVRVYFKRAALLFSRGFAMKITHVYLPPHRAQGWLTSWCALRKSADSEMPPLAMQHARRCKSERLLIEGRMRGPPVHGTLQPTGLIIAPVHIPLTNVLPSILCDTQFLAAPRPSDSGR</sequence>
<dbReference type="EMBL" id="FNTH01000001">
    <property type="protein sequence ID" value="SED14173.1"/>
    <property type="molecule type" value="Genomic_DNA"/>
</dbReference>
<evidence type="ECO:0000313" key="4">
    <source>
        <dbReference type="Proteomes" id="UP000198992"/>
    </source>
</evidence>
<evidence type="ECO:0000313" key="3">
    <source>
        <dbReference type="EMBL" id="SED14173.1"/>
    </source>
</evidence>
<reference evidence="3 4" key="1">
    <citation type="submission" date="2016-10" db="EMBL/GenBank/DDBJ databases">
        <authorList>
            <person name="de Groot N.N."/>
        </authorList>
    </citation>
    <scope>NUCLEOTIDE SEQUENCE [LARGE SCALE GENOMIC DNA]</scope>
    <source>
        <strain evidence="3 4">MT12</strain>
    </source>
</reference>
<keyword evidence="1" id="KW-0472">Membrane</keyword>
<proteinExistence type="predicted"/>
<organism evidence="3 4">
    <name type="scientific">Bradyrhizobium erythrophlei</name>
    <dbReference type="NCBI Taxonomy" id="1437360"/>
    <lineage>
        <taxon>Bacteria</taxon>
        <taxon>Pseudomonadati</taxon>
        <taxon>Pseudomonadota</taxon>
        <taxon>Alphaproteobacteria</taxon>
        <taxon>Hyphomicrobiales</taxon>
        <taxon>Nitrobacteraceae</taxon>
        <taxon>Bradyrhizobium</taxon>
    </lineage>
</organism>
<feature type="transmembrane region" description="Helical" evidence="1">
    <location>
        <begin position="21"/>
        <end position="42"/>
    </location>
</feature>
<protein>
    <submittedName>
        <fullName evidence="3">Uncharacterized protein</fullName>
    </submittedName>
</protein>
<keyword evidence="2" id="KW-0732">Signal</keyword>
<accession>A0A1H4Y8F5</accession>
<feature type="chain" id="PRO_5011788480" evidence="2">
    <location>
        <begin position="25"/>
        <end position="248"/>
    </location>
</feature>
<keyword evidence="1" id="KW-0812">Transmembrane</keyword>